<evidence type="ECO:0000313" key="1">
    <source>
        <dbReference type="EMBL" id="OCF52266.1"/>
    </source>
</evidence>
<dbReference type="KEGG" id="kpin:30169921"/>
<gene>
    <name evidence="1" type="ORF">I206_01552</name>
    <name evidence="2" type="ORF">I206_103445</name>
</gene>
<dbReference type="GeneID" id="30169921"/>
<organism evidence="1">
    <name type="scientific">Kwoniella pini CBS 10737</name>
    <dbReference type="NCBI Taxonomy" id="1296096"/>
    <lineage>
        <taxon>Eukaryota</taxon>
        <taxon>Fungi</taxon>
        <taxon>Dikarya</taxon>
        <taxon>Basidiomycota</taxon>
        <taxon>Agaricomycotina</taxon>
        <taxon>Tremellomycetes</taxon>
        <taxon>Tremellales</taxon>
        <taxon>Cryptococcaceae</taxon>
        <taxon>Kwoniella</taxon>
    </lineage>
</organism>
<evidence type="ECO:0000313" key="2">
    <source>
        <dbReference type="EMBL" id="WWC69503.1"/>
    </source>
</evidence>
<reference evidence="2" key="2">
    <citation type="submission" date="2013-07" db="EMBL/GenBank/DDBJ databases">
        <authorList>
            <consortium name="The Broad Institute Genome Sequencing Platform"/>
            <person name="Cuomo C."/>
            <person name="Litvintseva A."/>
            <person name="Chen Y."/>
            <person name="Heitman J."/>
            <person name="Sun S."/>
            <person name="Springer D."/>
            <person name="Dromer F."/>
            <person name="Young S.K."/>
            <person name="Zeng Q."/>
            <person name="Gargeya S."/>
            <person name="Fitzgerald M."/>
            <person name="Abouelleil A."/>
            <person name="Alvarado L."/>
            <person name="Berlin A.M."/>
            <person name="Chapman S.B."/>
            <person name="Dewar J."/>
            <person name="Goldberg J."/>
            <person name="Griggs A."/>
            <person name="Gujja S."/>
            <person name="Hansen M."/>
            <person name="Howarth C."/>
            <person name="Imamovic A."/>
            <person name="Larimer J."/>
            <person name="McCowan C."/>
            <person name="Murphy C."/>
            <person name="Pearson M."/>
            <person name="Priest M."/>
            <person name="Roberts A."/>
            <person name="Saif S."/>
            <person name="Shea T."/>
            <person name="Sykes S."/>
            <person name="Wortman J."/>
            <person name="Nusbaum C."/>
            <person name="Birren B."/>
        </authorList>
    </citation>
    <scope>NUCLEOTIDE SEQUENCE</scope>
    <source>
        <strain evidence="2">CBS 10737</strain>
    </source>
</reference>
<protein>
    <submittedName>
        <fullName evidence="1">Uncharacterized protein</fullName>
    </submittedName>
</protein>
<accession>A0A1B9I9Q5</accession>
<sequence length="254" mass="28340">MPLTSSSTFSPHILLAPQVIYPLSSNEDESVSPLQPDEDPWKLTTSNCSSHIEVPLRRDWMNRSSNPAITSKILRDLSNQSEKSNDTKSTAHTDAWRACESDLINETKHQLESVDAPELHCGASTGYHLVGILSQAQVINIQKHEKDKRSRFPPSCLSSEYLKRCILTPLEERGCQFTIFKENDCEFCKCSFAGPSAKDEQIEHGQYQSPYEITSRGAVSTSGDQAENRSDKGAITSAELEEMSRISFEIANIE</sequence>
<dbReference type="AlphaFoldDB" id="A0A1B9I9Q5"/>
<reference evidence="1" key="1">
    <citation type="submission" date="2013-07" db="EMBL/GenBank/DDBJ databases">
        <title>The Genome Sequence of Cryptococcus pinus CBS10737.</title>
        <authorList>
            <consortium name="The Broad Institute Genome Sequencing Platform"/>
            <person name="Cuomo C."/>
            <person name="Litvintseva A."/>
            <person name="Chen Y."/>
            <person name="Heitman J."/>
            <person name="Sun S."/>
            <person name="Springer D."/>
            <person name="Dromer F."/>
            <person name="Young S.K."/>
            <person name="Zeng Q."/>
            <person name="Gargeya S."/>
            <person name="Fitzgerald M."/>
            <person name="Abouelleil A."/>
            <person name="Alvarado L."/>
            <person name="Berlin A.M."/>
            <person name="Chapman S.B."/>
            <person name="Dewar J."/>
            <person name="Goldberg J."/>
            <person name="Griggs A."/>
            <person name="Gujja S."/>
            <person name="Hansen M."/>
            <person name="Howarth C."/>
            <person name="Imamovic A."/>
            <person name="Larimer J."/>
            <person name="McCowan C."/>
            <person name="Murphy C."/>
            <person name="Pearson M."/>
            <person name="Priest M."/>
            <person name="Roberts A."/>
            <person name="Saif S."/>
            <person name="Shea T."/>
            <person name="Sykes S."/>
            <person name="Wortman J."/>
            <person name="Nusbaum C."/>
            <person name="Birren B."/>
        </authorList>
    </citation>
    <scope>NUCLEOTIDE SEQUENCE [LARGE SCALE GENOMIC DNA]</scope>
    <source>
        <strain evidence="1">CBS 10737</strain>
    </source>
</reference>
<dbReference type="EMBL" id="KI894008">
    <property type="protein sequence ID" value="OCF52266.1"/>
    <property type="molecule type" value="Genomic_DNA"/>
</dbReference>
<reference evidence="1" key="3">
    <citation type="submission" date="2016-07" db="EMBL/GenBank/DDBJ databases">
        <title>Evolution of pathogenesis and genome organization in the Tremellales.</title>
        <authorList>
            <person name="Cuomo C."/>
            <person name="Litvintseva A."/>
            <person name="Heitman J."/>
            <person name="Chen Y."/>
            <person name="Sun S."/>
            <person name="Springer D."/>
            <person name="Dromer F."/>
            <person name="Young S."/>
            <person name="Zeng Q."/>
            <person name="Chapman S."/>
            <person name="Gujja S."/>
            <person name="Saif S."/>
            <person name="Birren B."/>
        </authorList>
    </citation>
    <scope>NUCLEOTIDE SEQUENCE</scope>
    <source>
        <strain evidence="1">CBS 10737</strain>
    </source>
</reference>
<evidence type="ECO:0000313" key="3">
    <source>
        <dbReference type="Proteomes" id="UP000094020"/>
    </source>
</evidence>
<keyword evidence="3" id="KW-1185">Reference proteome</keyword>
<dbReference type="OrthoDB" id="10456981at2759"/>
<dbReference type="Proteomes" id="UP000094020">
    <property type="component" value="Chromosome 4"/>
</dbReference>
<dbReference type="EMBL" id="CP144522">
    <property type="protein sequence ID" value="WWC69503.1"/>
    <property type="molecule type" value="Genomic_DNA"/>
</dbReference>
<name>A0A1B9I9Q5_9TREE</name>
<proteinExistence type="predicted"/>
<reference evidence="2" key="4">
    <citation type="submission" date="2024-02" db="EMBL/GenBank/DDBJ databases">
        <title>Comparative genomics of Cryptococcus and Kwoniella reveals pathogenesis evolution and contrasting modes of karyotype evolution via chromosome fusion or intercentromeric recombination.</title>
        <authorList>
            <person name="Coelho M.A."/>
            <person name="David-Palma M."/>
            <person name="Shea T."/>
            <person name="Bowers K."/>
            <person name="McGinley-Smith S."/>
            <person name="Mohammad A.W."/>
            <person name="Gnirke A."/>
            <person name="Yurkov A.M."/>
            <person name="Nowrousian M."/>
            <person name="Sun S."/>
            <person name="Cuomo C.A."/>
            <person name="Heitman J."/>
        </authorList>
    </citation>
    <scope>NUCLEOTIDE SEQUENCE</scope>
    <source>
        <strain evidence="2">CBS 10737</strain>
    </source>
</reference>
<dbReference type="RefSeq" id="XP_019013485.1">
    <property type="nucleotide sequence ID" value="XM_019153324.1"/>
</dbReference>